<organism evidence="5 6">
    <name type="scientific">Micromonospora violae</name>
    <dbReference type="NCBI Taxonomy" id="1278207"/>
    <lineage>
        <taxon>Bacteria</taxon>
        <taxon>Bacillati</taxon>
        <taxon>Actinomycetota</taxon>
        <taxon>Actinomycetes</taxon>
        <taxon>Micromonosporales</taxon>
        <taxon>Micromonosporaceae</taxon>
        <taxon>Micromonospora</taxon>
    </lineage>
</organism>
<reference evidence="5 6" key="1">
    <citation type="submission" date="2019-02" db="EMBL/GenBank/DDBJ databases">
        <title>Sequencing the genomes of 1000 actinobacteria strains.</title>
        <authorList>
            <person name="Klenk H.-P."/>
        </authorList>
    </citation>
    <scope>NUCLEOTIDE SEQUENCE [LARGE SCALE GENOMIC DNA]</scope>
    <source>
        <strain evidence="5 6">DSM 45888</strain>
    </source>
</reference>
<feature type="region of interest" description="Disordered" evidence="3">
    <location>
        <begin position="1"/>
        <end position="25"/>
    </location>
</feature>
<dbReference type="Gene3D" id="3.20.20.70">
    <property type="entry name" value="Aldolase class I"/>
    <property type="match status" value="1"/>
</dbReference>
<sequence>MAVRGRTRTATSRRTGLTGRRGGKSSGMTWVRRAVPAVAAAVAALAARDLIQRDHALLRNFPVLGRARYLLETIGPELRQYIVAGNNEERPFTRDQRRWVYASAKQENNYFGFGTDNDIEYTPGYPIIKHRTFGRAVPPSSPTAGHDVRLPCAKVLGAARGRARAFRPESVVNISGMSFGSLSGNAITALNKGAALAGCLQNTGEGGLSPYHRNGGELVFQLGTAYFGCRDEHGRFSLDRLKSLVAGAPVRALEIKLSQGAKPSLGGLLPGAKVSAEIAATRGIPAGQDCVSPSRHAEFSDCDSLLDWVELLAAETGLPVGIKSAVGDLGFWQELATLMRDTGRGVDFVTIDGGEGGTGAAPLIFTDSVSLPFQQGFSRVYKIFAEHDLHERVVFVGGGKLGLPDNAIVAFALGCDLVNVGREAMLSIGCVQAQKCHTDTCPTGVATQNAWLARGLDPTSKSIRAANYLRTLRRDLTKVAEACGVEHPGLIGTDAVEILDGRTGSTPLHQVYGYRPEWGLPSPADQAEIIQLMVPEGPRGGSAPPSATAVG</sequence>
<evidence type="ECO:0000256" key="3">
    <source>
        <dbReference type="SAM" id="MobiDB-lite"/>
    </source>
</evidence>
<gene>
    <name evidence="5" type="ORF">EV382_1338</name>
</gene>
<evidence type="ECO:0000256" key="2">
    <source>
        <dbReference type="PIRNR" id="PIRNR006429"/>
    </source>
</evidence>
<dbReference type="PIRSF" id="PIRSF006429">
    <property type="entry name" value="GOGAT_lg_2"/>
    <property type="match status" value="1"/>
</dbReference>
<evidence type="ECO:0000313" key="6">
    <source>
        <dbReference type="Proteomes" id="UP000293781"/>
    </source>
</evidence>
<name>A0A4Q7UAM4_9ACTN</name>
<dbReference type="InterPro" id="IPR002932">
    <property type="entry name" value="Glu_synthdom"/>
</dbReference>
<evidence type="ECO:0000313" key="5">
    <source>
        <dbReference type="EMBL" id="RZT78157.1"/>
    </source>
</evidence>
<dbReference type="CDD" id="cd02808">
    <property type="entry name" value="GltS_FMN"/>
    <property type="match status" value="1"/>
</dbReference>
<dbReference type="InterPro" id="IPR013785">
    <property type="entry name" value="Aldolase_TIM"/>
</dbReference>
<accession>A0A4Q7UAM4</accession>
<dbReference type="PANTHER" id="PTHR43819">
    <property type="entry name" value="ARCHAEAL-TYPE GLUTAMATE SYNTHASE [NADPH]"/>
    <property type="match status" value="1"/>
</dbReference>
<feature type="domain" description="Glutamate synthase" evidence="4">
    <location>
        <begin position="169"/>
        <end position="485"/>
    </location>
</feature>
<dbReference type="GO" id="GO:0015930">
    <property type="term" value="F:glutamate synthase activity"/>
    <property type="evidence" value="ECO:0007669"/>
    <property type="project" value="InterPro"/>
</dbReference>
<comment type="caution">
    <text evidence="5">The sequence shown here is derived from an EMBL/GenBank/DDBJ whole genome shotgun (WGS) entry which is preliminary data.</text>
</comment>
<evidence type="ECO:0000259" key="4">
    <source>
        <dbReference type="Pfam" id="PF01645"/>
    </source>
</evidence>
<dbReference type="Proteomes" id="UP000293781">
    <property type="component" value="Unassembled WGS sequence"/>
</dbReference>
<dbReference type="Pfam" id="PF01645">
    <property type="entry name" value="Glu_synthase"/>
    <property type="match status" value="1"/>
</dbReference>
<evidence type="ECO:0000256" key="1">
    <source>
        <dbReference type="ARBA" id="ARBA00009716"/>
    </source>
</evidence>
<dbReference type="InterPro" id="IPR024188">
    <property type="entry name" value="GltB"/>
</dbReference>
<comment type="similarity">
    <text evidence="1 2">Belongs to the glutamate synthase family.</text>
</comment>
<dbReference type="AlphaFoldDB" id="A0A4Q7UAM4"/>
<dbReference type="GO" id="GO:0006537">
    <property type="term" value="P:glutamate biosynthetic process"/>
    <property type="evidence" value="ECO:0007669"/>
    <property type="project" value="InterPro"/>
</dbReference>
<dbReference type="PANTHER" id="PTHR43819:SF1">
    <property type="entry name" value="ARCHAEAL-TYPE GLUTAMATE SYNTHASE [NADPH]"/>
    <property type="match status" value="1"/>
</dbReference>
<dbReference type="SUPFAM" id="SSF51395">
    <property type="entry name" value="FMN-linked oxidoreductases"/>
    <property type="match status" value="1"/>
</dbReference>
<keyword evidence="6" id="KW-1185">Reference proteome</keyword>
<protein>
    <submittedName>
        <fullName evidence="5">Glutamate synthase domain-containing protein 2</fullName>
    </submittedName>
</protein>
<feature type="compositionally biased region" description="Low complexity" evidence="3">
    <location>
        <begin position="8"/>
        <end position="18"/>
    </location>
</feature>
<dbReference type="EMBL" id="SHKK01000001">
    <property type="protein sequence ID" value="RZT78157.1"/>
    <property type="molecule type" value="Genomic_DNA"/>
</dbReference>
<proteinExistence type="inferred from homology"/>